<comment type="caution">
    <text evidence="10">The sequence shown here is derived from an EMBL/GenBank/DDBJ whole genome shotgun (WGS) entry which is preliminary data.</text>
</comment>
<dbReference type="PANTHER" id="PTHR48090:SF3">
    <property type="entry name" value="UNDECAPRENYL-PHOSPHATE 4-DEOXY-4-FORMAMIDO-L-ARABINOSE TRANSFERASE"/>
    <property type="match status" value="1"/>
</dbReference>
<feature type="transmembrane region" description="Helical" evidence="8">
    <location>
        <begin position="238"/>
        <end position="259"/>
    </location>
</feature>
<evidence type="ECO:0000256" key="1">
    <source>
        <dbReference type="ARBA" id="ARBA00022475"/>
    </source>
</evidence>
<dbReference type="SUPFAM" id="SSF53448">
    <property type="entry name" value="Nucleotide-diphospho-sugar transferases"/>
    <property type="match status" value="1"/>
</dbReference>
<name>A0A7C4VZZ3_UNCW3</name>
<organism evidence="10">
    <name type="scientific">candidate division WOR-3 bacterium</name>
    <dbReference type="NCBI Taxonomy" id="2052148"/>
    <lineage>
        <taxon>Bacteria</taxon>
        <taxon>Bacteria division WOR-3</taxon>
    </lineage>
</organism>
<evidence type="ECO:0000256" key="4">
    <source>
        <dbReference type="ARBA" id="ARBA00022692"/>
    </source>
</evidence>
<dbReference type="InterPro" id="IPR001173">
    <property type="entry name" value="Glyco_trans_2-like"/>
</dbReference>
<proteinExistence type="predicted"/>
<gene>
    <name evidence="10" type="ORF">ENT60_02655</name>
</gene>
<evidence type="ECO:0000256" key="8">
    <source>
        <dbReference type="SAM" id="Phobius"/>
    </source>
</evidence>
<dbReference type="CDD" id="cd04187">
    <property type="entry name" value="DPM1_like_bac"/>
    <property type="match status" value="1"/>
</dbReference>
<evidence type="ECO:0000259" key="9">
    <source>
        <dbReference type="Pfam" id="PF00535"/>
    </source>
</evidence>
<evidence type="ECO:0000256" key="2">
    <source>
        <dbReference type="ARBA" id="ARBA00022676"/>
    </source>
</evidence>
<dbReference type="InterPro" id="IPR050256">
    <property type="entry name" value="Glycosyltransferase_2"/>
</dbReference>
<dbReference type="GO" id="GO:0005886">
    <property type="term" value="C:plasma membrane"/>
    <property type="evidence" value="ECO:0007669"/>
    <property type="project" value="TreeGrafter"/>
</dbReference>
<dbReference type="EMBL" id="DSZH01000121">
    <property type="protein sequence ID" value="HGU47448.1"/>
    <property type="molecule type" value="Genomic_DNA"/>
</dbReference>
<reference evidence="10" key="1">
    <citation type="journal article" date="2020" name="mSystems">
        <title>Genome- and Community-Level Interaction Insights into Carbon Utilization and Element Cycling Functions of Hydrothermarchaeota in Hydrothermal Sediment.</title>
        <authorList>
            <person name="Zhou Z."/>
            <person name="Liu Y."/>
            <person name="Xu W."/>
            <person name="Pan J."/>
            <person name="Luo Z.H."/>
            <person name="Li M."/>
        </authorList>
    </citation>
    <scope>NUCLEOTIDE SEQUENCE [LARGE SCALE GENOMIC DNA]</scope>
    <source>
        <strain evidence="10">SpSt-594</strain>
    </source>
</reference>
<keyword evidence="6 8" id="KW-1133">Transmembrane helix</keyword>
<evidence type="ECO:0000256" key="7">
    <source>
        <dbReference type="ARBA" id="ARBA00023136"/>
    </source>
</evidence>
<keyword evidence="7 8" id="KW-0472">Membrane</keyword>
<dbReference type="AlphaFoldDB" id="A0A7C4VZZ3"/>
<feature type="transmembrane region" description="Helical" evidence="8">
    <location>
        <begin position="265"/>
        <end position="290"/>
    </location>
</feature>
<dbReference type="Gene3D" id="3.90.550.10">
    <property type="entry name" value="Spore Coat Polysaccharide Biosynthesis Protein SpsA, Chain A"/>
    <property type="match status" value="1"/>
</dbReference>
<evidence type="ECO:0000256" key="5">
    <source>
        <dbReference type="ARBA" id="ARBA00022985"/>
    </source>
</evidence>
<dbReference type="InterPro" id="IPR029044">
    <property type="entry name" value="Nucleotide-diphossugar_trans"/>
</dbReference>
<keyword evidence="4 8" id="KW-0812">Transmembrane</keyword>
<feature type="domain" description="Glycosyltransferase 2-like" evidence="9">
    <location>
        <begin position="15"/>
        <end position="178"/>
    </location>
</feature>
<keyword evidence="1" id="KW-1003">Cell membrane</keyword>
<protein>
    <submittedName>
        <fullName evidence="10">Glycosyltransferase</fullName>
    </submittedName>
</protein>
<evidence type="ECO:0000256" key="6">
    <source>
        <dbReference type="ARBA" id="ARBA00022989"/>
    </source>
</evidence>
<accession>A0A7C4VZZ3</accession>
<dbReference type="GO" id="GO:0009103">
    <property type="term" value="P:lipopolysaccharide biosynthetic process"/>
    <property type="evidence" value="ECO:0007669"/>
    <property type="project" value="UniProtKB-KW"/>
</dbReference>
<evidence type="ECO:0000256" key="3">
    <source>
        <dbReference type="ARBA" id="ARBA00022679"/>
    </source>
</evidence>
<keyword evidence="5" id="KW-0448">Lipopolysaccharide biosynthesis</keyword>
<dbReference type="GO" id="GO:0016757">
    <property type="term" value="F:glycosyltransferase activity"/>
    <property type="evidence" value="ECO:0007669"/>
    <property type="project" value="UniProtKB-KW"/>
</dbReference>
<sequence length="310" mass="36037">MLLPSNKSNNRNSLSVVIPVYNEEQVLNLLQEELKKVLDSLNMDYEIIYVDDGSIDSSYLILKKFAQQDERVKVIRLARNFGQQAAVSCGLEYCKKDGVVIMDADMQDPPSLIKDFVSYWQKGYDIVYHIRKRRLGEPFWKVLGMKIFYFLLTRFSNINIPPNVGLFRLVDKKVIWALRNLQEEKKFLPGLFAYVGFSQIGIESERPERKGGKSKSFFKLASLAIDGLINFTTLPVRLIQLFSLFFIFLTFILFIIFLIGKSKIILIFTLSSFFLSILFISLSIVGEYLLRIHFELKRRPQYIVKETHNI</sequence>
<keyword evidence="2" id="KW-0328">Glycosyltransferase</keyword>
<dbReference type="PANTHER" id="PTHR48090">
    <property type="entry name" value="UNDECAPRENYL-PHOSPHATE 4-DEOXY-4-FORMAMIDO-L-ARABINOSE TRANSFERASE-RELATED"/>
    <property type="match status" value="1"/>
</dbReference>
<dbReference type="Pfam" id="PF00535">
    <property type="entry name" value="Glycos_transf_2"/>
    <property type="match status" value="1"/>
</dbReference>
<keyword evidence="3 10" id="KW-0808">Transferase</keyword>
<evidence type="ECO:0000313" key="10">
    <source>
        <dbReference type="EMBL" id="HGU47448.1"/>
    </source>
</evidence>